<feature type="region of interest" description="Disordered" evidence="1">
    <location>
        <begin position="1"/>
        <end position="27"/>
    </location>
</feature>
<dbReference type="EMBL" id="ML975309">
    <property type="protein sequence ID" value="KAF1833980.1"/>
    <property type="molecule type" value="Genomic_DNA"/>
</dbReference>
<name>A0A6A5KCK0_9PLEO</name>
<keyword evidence="3" id="KW-1185">Reference proteome</keyword>
<organism evidence="2 3">
    <name type="scientific">Decorospora gaudefroyi</name>
    <dbReference type="NCBI Taxonomy" id="184978"/>
    <lineage>
        <taxon>Eukaryota</taxon>
        <taxon>Fungi</taxon>
        <taxon>Dikarya</taxon>
        <taxon>Ascomycota</taxon>
        <taxon>Pezizomycotina</taxon>
        <taxon>Dothideomycetes</taxon>
        <taxon>Pleosporomycetidae</taxon>
        <taxon>Pleosporales</taxon>
        <taxon>Pleosporineae</taxon>
        <taxon>Pleosporaceae</taxon>
        <taxon>Decorospora</taxon>
    </lineage>
</organism>
<evidence type="ECO:0000313" key="3">
    <source>
        <dbReference type="Proteomes" id="UP000800040"/>
    </source>
</evidence>
<sequence>MNMALATHKTRRTNHTPQNKSKSKPKPTLLPLTALRFRFRFPYLPSPSRPSPHLQRAHLHPNHWARVSSYQVRCNITRHSTIRQYPFPSLYQHYWHQVACPSSRQHHIRCKVAATAPRVRLTCSWYLMRQGIVGCRRNMGVGAWV</sequence>
<proteinExistence type="predicted"/>
<dbReference type="AlphaFoldDB" id="A0A6A5KCK0"/>
<evidence type="ECO:0000313" key="2">
    <source>
        <dbReference type="EMBL" id="KAF1833980.1"/>
    </source>
</evidence>
<evidence type="ECO:0000256" key="1">
    <source>
        <dbReference type="SAM" id="MobiDB-lite"/>
    </source>
</evidence>
<protein>
    <submittedName>
        <fullName evidence="2">Uncharacterized protein</fullName>
    </submittedName>
</protein>
<gene>
    <name evidence="2" type="ORF">BDW02DRAFT_354952</name>
</gene>
<accession>A0A6A5KCK0</accession>
<reference evidence="2" key="1">
    <citation type="submission" date="2020-01" db="EMBL/GenBank/DDBJ databases">
        <authorList>
            <consortium name="DOE Joint Genome Institute"/>
            <person name="Haridas S."/>
            <person name="Albert R."/>
            <person name="Binder M."/>
            <person name="Bloem J."/>
            <person name="Labutti K."/>
            <person name="Salamov A."/>
            <person name="Andreopoulos B."/>
            <person name="Baker S.E."/>
            <person name="Barry K."/>
            <person name="Bills G."/>
            <person name="Bluhm B.H."/>
            <person name="Cannon C."/>
            <person name="Castanera R."/>
            <person name="Culley D.E."/>
            <person name="Daum C."/>
            <person name="Ezra D."/>
            <person name="Gonzalez J.B."/>
            <person name="Henrissat B."/>
            <person name="Kuo A."/>
            <person name="Liang C."/>
            <person name="Lipzen A."/>
            <person name="Lutzoni F."/>
            <person name="Magnuson J."/>
            <person name="Mondo S."/>
            <person name="Nolan M."/>
            <person name="Ohm R."/>
            <person name="Pangilinan J."/>
            <person name="Park H.-J."/>
            <person name="Ramirez L."/>
            <person name="Alfaro M."/>
            <person name="Sun H."/>
            <person name="Tritt A."/>
            <person name="Yoshinaga Y."/>
            <person name="Zwiers L.-H."/>
            <person name="Turgeon B.G."/>
            <person name="Goodwin S.B."/>
            <person name="Spatafora J.W."/>
            <person name="Crous P.W."/>
            <person name="Grigoriev I.V."/>
        </authorList>
    </citation>
    <scope>NUCLEOTIDE SEQUENCE</scope>
    <source>
        <strain evidence="2">P77</strain>
    </source>
</reference>
<dbReference type="Proteomes" id="UP000800040">
    <property type="component" value="Unassembled WGS sequence"/>
</dbReference>